<organism evidence="5 6">
    <name type="scientific">Trypanosoma conorhini</name>
    <dbReference type="NCBI Taxonomy" id="83891"/>
    <lineage>
        <taxon>Eukaryota</taxon>
        <taxon>Discoba</taxon>
        <taxon>Euglenozoa</taxon>
        <taxon>Kinetoplastea</taxon>
        <taxon>Metakinetoplastina</taxon>
        <taxon>Trypanosomatida</taxon>
        <taxon>Trypanosomatidae</taxon>
        <taxon>Trypanosoma</taxon>
    </lineage>
</organism>
<dbReference type="Pfam" id="PF13859">
    <property type="entry name" value="BNR_3"/>
    <property type="match status" value="1"/>
</dbReference>
<keyword evidence="5" id="KW-0326">Glycosidase</keyword>
<dbReference type="SUPFAM" id="SSF50939">
    <property type="entry name" value="Sialidases"/>
    <property type="match status" value="1"/>
</dbReference>
<name>A0A422MYU3_9TRYP</name>
<keyword evidence="2" id="KW-0732">Signal</keyword>
<dbReference type="RefSeq" id="XP_029223831.1">
    <property type="nucleotide sequence ID" value="XM_029376051.1"/>
</dbReference>
<dbReference type="SUPFAM" id="SSF49899">
    <property type="entry name" value="Concanavalin A-like lectins/glucanases"/>
    <property type="match status" value="1"/>
</dbReference>
<dbReference type="GO" id="GO:0004308">
    <property type="term" value="F:exo-alpha-sialidase activity"/>
    <property type="evidence" value="ECO:0007669"/>
    <property type="project" value="UniProtKB-EC"/>
</dbReference>
<proteinExistence type="predicted"/>
<comment type="caution">
    <text evidence="5">The sequence shown here is derived from an EMBL/GenBank/DDBJ whole genome shotgun (WGS) entry which is preliminary data.</text>
</comment>
<dbReference type="InterPro" id="IPR055239">
    <property type="entry name" value="TS_C"/>
</dbReference>
<dbReference type="PRINTS" id="PR01803">
    <property type="entry name" value="TCSIALIDASE"/>
</dbReference>
<feature type="signal peptide" evidence="2">
    <location>
        <begin position="1"/>
        <end position="26"/>
    </location>
</feature>
<evidence type="ECO:0000256" key="2">
    <source>
        <dbReference type="SAM" id="SignalP"/>
    </source>
</evidence>
<reference evidence="5 6" key="1">
    <citation type="journal article" date="2018" name="BMC Genomics">
        <title>Genomic comparison of Trypanosoma conorhini and Trypanosoma rangeli to Trypanosoma cruzi strains of high and low virulence.</title>
        <authorList>
            <person name="Bradwell K.R."/>
            <person name="Koparde V.N."/>
            <person name="Matveyev A.V."/>
            <person name="Serrano M.G."/>
            <person name="Alves J.M."/>
            <person name="Parikh H."/>
            <person name="Huang B."/>
            <person name="Lee V."/>
            <person name="Espinosa-Alvarez O."/>
            <person name="Ortiz P.A."/>
            <person name="Costa-Martins A.G."/>
            <person name="Teixeira M.M."/>
            <person name="Buck G.A."/>
        </authorList>
    </citation>
    <scope>NUCLEOTIDE SEQUENCE [LARGE SCALE GENOMIC DNA]</scope>
    <source>
        <strain evidence="5 6">025E</strain>
    </source>
</reference>
<gene>
    <name evidence="5" type="ORF">Tco025E_09228</name>
</gene>
<evidence type="ECO:0000313" key="5">
    <source>
        <dbReference type="EMBL" id="RNE98415.1"/>
    </source>
</evidence>
<feature type="chain" id="PRO_5019560374" evidence="2">
    <location>
        <begin position="27"/>
        <end position="807"/>
    </location>
</feature>
<evidence type="ECO:0000313" key="6">
    <source>
        <dbReference type="Proteomes" id="UP000284403"/>
    </source>
</evidence>
<dbReference type="AlphaFoldDB" id="A0A422MYU3"/>
<dbReference type="Pfam" id="PF22925">
    <property type="entry name" value="TS_C"/>
    <property type="match status" value="1"/>
</dbReference>
<feature type="compositionally biased region" description="Low complexity" evidence="1">
    <location>
        <begin position="758"/>
        <end position="769"/>
    </location>
</feature>
<feature type="region of interest" description="Disordered" evidence="1">
    <location>
        <begin position="680"/>
        <end position="807"/>
    </location>
</feature>
<keyword evidence="5" id="KW-0378">Hydrolase</keyword>
<feature type="non-terminal residue" evidence="5">
    <location>
        <position position="807"/>
    </location>
</feature>
<dbReference type="InterPro" id="IPR036278">
    <property type="entry name" value="Sialidase_sf"/>
</dbReference>
<dbReference type="InterPro" id="IPR011040">
    <property type="entry name" value="Sialidase"/>
</dbReference>
<dbReference type="Gene3D" id="2.60.120.200">
    <property type="match status" value="1"/>
</dbReference>
<evidence type="ECO:0000256" key="1">
    <source>
        <dbReference type="SAM" id="MobiDB-lite"/>
    </source>
</evidence>
<protein>
    <submittedName>
        <fullName evidence="5">Trans-sialidase</fullName>
        <ecNumber evidence="5">3.2.1.18</ecNumber>
    </submittedName>
</protein>
<dbReference type="InterPro" id="IPR008377">
    <property type="entry name" value="Sialidase_trypan"/>
</dbReference>
<evidence type="ECO:0000259" key="4">
    <source>
        <dbReference type="Pfam" id="PF22925"/>
    </source>
</evidence>
<dbReference type="Gene3D" id="2.120.10.10">
    <property type="match status" value="1"/>
</dbReference>
<feature type="compositionally biased region" description="Acidic residues" evidence="1">
    <location>
        <begin position="709"/>
        <end position="722"/>
    </location>
</feature>
<dbReference type="CDD" id="cd15482">
    <property type="entry name" value="Sialidase_non-viral"/>
    <property type="match status" value="1"/>
</dbReference>
<evidence type="ECO:0000259" key="3">
    <source>
        <dbReference type="Pfam" id="PF13859"/>
    </source>
</evidence>
<feature type="compositionally biased region" description="Low complexity" evidence="1">
    <location>
        <begin position="691"/>
        <end position="703"/>
    </location>
</feature>
<sequence>MPRRLFSSVALLLLFLICCGSESVQADGPLAATAIDPFAGTTLVSGDKWEEIKPTEGSVCSLRVPSFVEVGGEVFAVAAAQCKKECGGAGVLIGIASKLLKEAAAAAAPTEISMADTKLLYTQPEDDAAEKKATDIMRPTTIVRGKDVYMLLGNYSRAPSANRVAGKAGWKLVLVKGSVSGDGEAKKLEWGKTHAVEPEAYASLNSLTRLVGGGGSGLVLGDGTLVFPMQGINREKKSVLLAMRLAPSEKKWTLSSRTTGAGCRDPSIVEWGEDGSLLAMAPCAGGSYEVYESTAAGTAWYPTGEPITRVWGTSLNRQGGDGVQSGFVTAALENKKVMLLTTPVYSEEKGVAKGRLHLWLTDNSRVHDVGPVSREADDAAASSLLYRSGASAEELILLYEKKNGDSYGLVALSLAKQLEQIKSVVQTWKEMDAALEKCKPSGSVDPQTRGGCNGPVPTEGLVGLLSNTLAGSAWVDEYRGVNATVKGGAGAGPEGGVTFSGAGAGAEWPVGSRGQNQPYYFANNKFALVATVTIHTVPEEDTPLLGVRMNDTEGTVLLGVSYTKERKWKVAVGGQSRSLTDGDATWVAGTAYQVILQMDTGDELSVHIDGDEIYASDEDDEEEDGDGGVASEVAELFKPHRISHFYVGGDGAEGTKTSHHVTVSSVLLYNRALEGGEITQLKNSKVAQPRPAAAGPGAAPAAASHEPSDDVEDTDDTPEQESGEMGVDGITAAAVLPQRLPDGQAPPNPKVEADAANPSFVEPVVESSPSAPPSPAEVKIQTPGDSDETVEAGGGAQSPQPPEEAKR</sequence>
<dbReference type="GeneID" id="40322839"/>
<dbReference type="OrthoDB" id="252632at2759"/>
<accession>A0A422MYU3</accession>
<dbReference type="InterPro" id="IPR013320">
    <property type="entry name" value="ConA-like_dom_sf"/>
</dbReference>
<feature type="domain" description="Sialidase" evidence="3">
    <location>
        <begin position="64"/>
        <end position="400"/>
    </location>
</feature>
<dbReference type="Proteomes" id="UP000284403">
    <property type="component" value="Unassembled WGS sequence"/>
</dbReference>
<dbReference type="EMBL" id="MKKU01001037">
    <property type="protein sequence ID" value="RNE98415.1"/>
    <property type="molecule type" value="Genomic_DNA"/>
</dbReference>
<feature type="domain" description="Trans-sialidase C-terminal" evidence="4">
    <location>
        <begin position="457"/>
        <end position="674"/>
    </location>
</feature>
<dbReference type="EC" id="3.2.1.18" evidence="5"/>
<keyword evidence="6" id="KW-1185">Reference proteome</keyword>